<evidence type="ECO:0000259" key="23">
    <source>
        <dbReference type="Pfam" id="PF08245"/>
    </source>
</evidence>
<dbReference type="GO" id="GO:0071555">
    <property type="term" value="P:cell wall organization"/>
    <property type="evidence" value="ECO:0007669"/>
    <property type="project" value="UniProtKB-KW"/>
</dbReference>
<evidence type="ECO:0000256" key="13">
    <source>
        <dbReference type="ARBA" id="ARBA00056782"/>
    </source>
</evidence>
<dbReference type="NCBIfam" id="TIGR01085">
    <property type="entry name" value="murE"/>
    <property type="match status" value="1"/>
</dbReference>
<accession>A0A1M6KVD1</accession>
<comment type="cofactor">
    <cofactor evidence="19">
        <name>Mg(2+)</name>
        <dbReference type="ChEBI" id="CHEBI:18420"/>
    </cofactor>
</comment>
<feature type="domain" description="Mur ligase C-terminal" evidence="22">
    <location>
        <begin position="341"/>
        <end position="466"/>
    </location>
</feature>
<keyword evidence="3 19" id="KW-0963">Cytoplasm</keyword>
<dbReference type="HAMAP" id="MF_00208">
    <property type="entry name" value="MurE"/>
    <property type="match status" value="1"/>
</dbReference>
<evidence type="ECO:0000313" key="25">
    <source>
        <dbReference type="Proteomes" id="UP000243547"/>
    </source>
</evidence>
<feature type="binding site" evidence="19">
    <location>
        <position position="183"/>
    </location>
    <ligand>
        <name>UDP-N-acetyl-alpha-D-muramoyl-L-alanyl-D-glutamate</name>
        <dbReference type="ChEBI" id="CHEBI:83900"/>
    </ligand>
</feature>
<evidence type="ECO:0000256" key="16">
    <source>
        <dbReference type="ARBA" id="ARBA00075482"/>
    </source>
</evidence>
<evidence type="ECO:0000256" key="19">
    <source>
        <dbReference type="HAMAP-Rule" id="MF_00208"/>
    </source>
</evidence>
<dbReference type="Gene3D" id="3.40.1190.10">
    <property type="entry name" value="Mur-like, catalytic domain"/>
    <property type="match status" value="1"/>
</dbReference>
<dbReference type="PANTHER" id="PTHR23135">
    <property type="entry name" value="MUR LIGASE FAMILY MEMBER"/>
    <property type="match status" value="1"/>
</dbReference>
<comment type="catalytic activity">
    <reaction evidence="12 19">
        <text>UDP-N-acetyl-alpha-D-muramoyl-L-alanyl-D-glutamate + meso-2,6-diaminopimelate + ATP = UDP-N-acetyl-alpha-D-muramoyl-L-alanyl-gamma-D-glutamyl-meso-2,6-diaminopimelate + ADP + phosphate + H(+)</text>
        <dbReference type="Rhea" id="RHEA:23676"/>
        <dbReference type="ChEBI" id="CHEBI:15378"/>
        <dbReference type="ChEBI" id="CHEBI:30616"/>
        <dbReference type="ChEBI" id="CHEBI:43474"/>
        <dbReference type="ChEBI" id="CHEBI:57791"/>
        <dbReference type="ChEBI" id="CHEBI:83900"/>
        <dbReference type="ChEBI" id="CHEBI:83905"/>
        <dbReference type="ChEBI" id="CHEBI:456216"/>
        <dbReference type="EC" id="6.3.2.13"/>
    </reaction>
</comment>
<evidence type="ECO:0000256" key="12">
    <source>
        <dbReference type="ARBA" id="ARBA00050251"/>
    </source>
</evidence>
<comment type="PTM">
    <text evidence="19">Carboxylation is probably crucial for Mg(2+) binding and, consequently, for the gamma-phosphate positioning of ATP.</text>
</comment>
<dbReference type="InterPro" id="IPR000713">
    <property type="entry name" value="Mur_ligase_N"/>
</dbReference>
<comment type="pathway">
    <text evidence="1 19 20">Cell wall biogenesis; peptidoglycan biosynthesis.</text>
</comment>
<keyword evidence="8 19" id="KW-0133">Cell shape</keyword>
<feature type="binding site" evidence="19">
    <location>
        <begin position="156"/>
        <end position="157"/>
    </location>
    <ligand>
        <name>UDP-N-acetyl-alpha-D-muramoyl-L-alanyl-D-glutamate</name>
        <dbReference type="ChEBI" id="CHEBI:83900"/>
    </ligand>
</feature>
<dbReference type="GO" id="GO:0009252">
    <property type="term" value="P:peptidoglycan biosynthetic process"/>
    <property type="evidence" value="ECO:0007669"/>
    <property type="project" value="UniProtKB-UniRule"/>
</dbReference>
<dbReference type="PROSITE" id="PS01011">
    <property type="entry name" value="FOLYLPOLYGLU_SYNT_1"/>
    <property type="match status" value="1"/>
</dbReference>
<evidence type="ECO:0000256" key="2">
    <source>
        <dbReference type="ARBA" id="ARBA00005898"/>
    </source>
</evidence>
<dbReference type="OrthoDB" id="9800958at2"/>
<dbReference type="InterPro" id="IPR004101">
    <property type="entry name" value="Mur_ligase_C"/>
</dbReference>
<dbReference type="InterPro" id="IPR036565">
    <property type="entry name" value="Mur-like_cat_sf"/>
</dbReference>
<evidence type="ECO:0000256" key="7">
    <source>
        <dbReference type="ARBA" id="ARBA00022840"/>
    </source>
</evidence>
<evidence type="ECO:0000256" key="8">
    <source>
        <dbReference type="ARBA" id="ARBA00022960"/>
    </source>
</evidence>
<dbReference type="GO" id="GO:0000287">
    <property type="term" value="F:magnesium ion binding"/>
    <property type="evidence" value="ECO:0007669"/>
    <property type="project" value="UniProtKB-UniRule"/>
</dbReference>
<feature type="binding site" evidence="19">
    <location>
        <begin position="113"/>
        <end position="119"/>
    </location>
    <ligand>
        <name>ATP</name>
        <dbReference type="ChEBI" id="CHEBI:30616"/>
    </ligand>
</feature>
<keyword evidence="10 19" id="KW-0131">Cell cycle</keyword>
<comment type="function">
    <text evidence="13 19">Catalyzes the addition of meso-diaminopimelic acid to the nucleotide precursor UDP-N-acetylmuramoyl-L-alanyl-D-glutamate (UMAG) in the biosynthesis of bacterial cell-wall peptidoglycan.</text>
</comment>
<evidence type="ECO:0000259" key="22">
    <source>
        <dbReference type="Pfam" id="PF02875"/>
    </source>
</evidence>
<evidence type="ECO:0000256" key="9">
    <source>
        <dbReference type="ARBA" id="ARBA00022984"/>
    </source>
</evidence>
<feature type="binding site" evidence="19">
    <location>
        <position position="390"/>
    </location>
    <ligand>
        <name>meso-2,6-diaminopimelate</name>
        <dbReference type="ChEBI" id="CHEBI:57791"/>
    </ligand>
</feature>
<dbReference type="GO" id="GO:0051301">
    <property type="term" value="P:cell division"/>
    <property type="evidence" value="ECO:0007669"/>
    <property type="project" value="UniProtKB-KW"/>
</dbReference>
<evidence type="ECO:0000256" key="18">
    <source>
        <dbReference type="ARBA" id="ARBA00081560"/>
    </source>
</evidence>
<gene>
    <name evidence="19" type="primary">murE</name>
    <name evidence="24" type="ORF">SAMN02745227_00263</name>
</gene>
<evidence type="ECO:0000256" key="1">
    <source>
        <dbReference type="ARBA" id="ARBA00004752"/>
    </source>
</evidence>
<dbReference type="UniPathway" id="UPA00219"/>
<dbReference type="GO" id="GO:0004326">
    <property type="term" value="F:tetrahydrofolylpolyglutamate synthase activity"/>
    <property type="evidence" value="ECO:0007669"/>
    <property type="project" value="InterPro"/>
</dbReference>
<dbReference type="EC" id="6.3.2.13" evidence="14 19"/>
<keyword evidence="6 19" id="KW-0547">Nucleotide-binding</keyword>
<dbReference type="EMBL" id="FRAI01000005">
    <property type="protein sequence ID" value="SHJ62876.1"/>
    <property type="molecule type" value="Genomic_DNA"/>
</dbReference>
<dbReference type="AlphaFoldDB" id="A0A1M6KVD1"/>
<dbReference type="PANTHER" id="PTHR23135:SF4">
    <property type="entry name" value="UDP-N-ACETYLMURAMOYL-L-ALANYL-D-GLUTAMATE--2,6-DIAMINOPIMELATE LIGASE MURE HOMOLOG, CHLOROPLASTIC"/>
    <property type="match status" value="1"/>
</dbReference>
<dbReference type="Proteomes" id="UP000243547">
    <property type="component" value="Unassembled WGS sequence"/>
</dbReference>
<dbReference type="Pfam" id="PF08245">
    <property type="entry name" value="Mur_ligase_M"/>
    <property type="match status" value="1"/>
</dbReference>
<dbReference type="InterPro" id="IPR035911">
    <property type="entry name" value="MurE/MurF_N"/>
</dbReference>
<comment type="subcellular location">
    <subcellularLocation>
        <location evidence="19 20">Cytoplasm</location>
    </subcellularLocation>
</comment>
<dbReference type="InterPro" id="IPR005761">
    <property type="entry name" value="UDP-N-AcMur-Glu-dNH2Pim_ligase"/>
</dbReference>
<keyword evidence="9 19" id="KW-0573">Peptidoglycan synthesis</keyword>
<comment type="caution">
    <text evidence="19">Lacks conserved residue(s) required for the propagation of feature annotation.</text>
</comment>
<keyword evidence="7 19" id="KW-0067">ATP-binding</keyword>
<dbReference type="SUPFAM" id="SSF63418">
    <property type="entry name" value="MurE/MurF N-terminal domain"/>
    <property type="match status" value="1"/>
</dbReference>
<feature type="modified residue" description="N6-carboxylysine" evidence="19">
    <location>
        <position position="223"/>
    </location>
</feature>
<dbReference type="GO" id="GO:0005737">
    <property type="term" value="C:cytoplasm"/>
    <property type="evidence" value="ECO:0007669"/>
    <property type="project" value="UniProtKB-SubCell"/>
</dbReference>
<proteinExistence type="inferred from homology"/>
<evidence type="ECO:0000259" key="21">
    <source>
        <dbReference type="Pfam" id="PF01225"/>
    </source>
</evidence>
<evidence type="ECO:0000313" key="24">
    <source>
        <dbReference type="EMBL" id="SHJ62876.1"/>
    </source>
</evidence>
<dbReference type="InterPro" id="IPR013221">
    <property type="entry name" value="Mur_ligase_cen"/>
</dbReference>
<keyword evidence="5 19" id="KW-0132">Cell division</keyword>
<feature type="binding site" evidence="19">
    <location>
        <begin position="414"/>
        <end position="417"/>
    </location>
    <ligand>
        <name>meso-2,6-diaminopimelate</name>
        <dbReference type="ChEBI" id="CHEBI:57791"/>
    </ligand>
</feature>
<evidence type="ECO:0000256" key="20">
    <source>
        <dbReference type="RuleBase" id="RU004135"/>
    </source>
</evidence>
<feature type="binding site" evidence="19">
    <location>
        <position position="191"/>
    </location>
    <ligand>
        <name>UDP-N-acetyl-alpha-D-muramoyl-L-alanyl-D-glutamate</name>
        <dbReference type="ChEBI" id="CHEBI:83900"/>
    </ligand>
</feature>
<sequence length="496" mass="55173">MKINELLSGLRFVKTDIANIDVEGICIDSRLVKSGDLFIAVKGATFDGHNFITQALNNGANAVVINYCYLDQIPKNIKDKVIAVKDTSKALGLLAAKFYRFPTQRLNVVGVTGTNGKTTVTHLIGKLLGYGNKNKVGILGTTGYVFNNKIYEAKNTTPNPVVIQQFADKIVKENGQYLIMEASSHGIINNRLNGTEFDIAVFTNITQDHLDFHKTFENYRLAKGLFLTSLGTFGFKNNKSKYIVINADDPNSEYFQSVSLCEVLTYGINNDCDVKAEEIVISVNGSKFKLKCWLGSIMIETNLIGHFSIYNCLAAISVALLEGMSLQEIKEAFKYITGVSGRFEVLKSSGDYTVIVDYAHTPDGLENVLKTASLIKENRILLVFGCGGDRDRGKRPLMAEIAEKYADYSIVTNDNPRSEKPEKIAEDIIKGFSKKDYQIILDRREAIRRALILAEKGDIILIVGKGHENYQIIGDKVFDFDDKQVAYELMKEIEGK</sequence>
<dbReference type="GO" id="GO:0005524">
    <property type="term" value="F:ATP binding"/>
    <property type="evidence" value="ECO:0007669"/>
    <property type="project" value="UniProtKB-UniRule"/>
</dbReference>
<feature type="domain" description="Mur ligase N-terminal catalytic" evidence="21">
    <location>
        <begin position="22"/>
        <end position="99"/>
    </location>
</feature>
<reference evidence="25" key="1">
    <citation type="submission" date="2016-11" db="EMBL/GenBank/DDBJ databases">
        <authorList>
            <person name="Varghese N."/>
            <person name="Submissions S."/>
        </authorList>
    </citation>
    <scope>NUCLEOTIDE SEQUENCE [LARGE SCALE GENOMIC DNA]</scope>
    <source>
        <strain evidence="25">DSM 14826</strain>
    </source>
</reference>
<feature type="binding site" evidence="19">
    <location>
        <position position="464"/>
    </location>
    <ligand>
        <name>meso-2,6-diaminopimelate</name>
        <dbReference type="ChEBI" id="CHEBI:57791"/>
    </ligand>
</feature>
<dbReference type="GO" id="GO:0008360">
    <property type="term" value="P:regulation of cell shape"/>
    <property type="evidence" value="ECO:0007669"/>
    <property type="project" value="UniProtKB-KW"/>
</dbReference>
<evidence type="ECO:0000256" key="11">
    <source>
        <dbReference type="ARBA" id="ARBA00023316"/>
    </source>
</evidence>
<feature type="binding site" evidence="19">
    <location>
        <position position="155"/>
    </location>
    <ligand>
        <name>UDP-N-acetyl-alpha-D-muramoyl-L-alanyl-D-glutamate</name>
        <dbReference type="ChEBI" id="CHEBI:83900"/>
    </ligand>
</feature>
<keyword evidence="25" id="KW-1185">Reference proteome</keyword>
<evidence type="ECO:0000256" key="3">
    <source>
        <dbReference type="ARBA" id="ARBA00022490"/>
    </source>
</evidence>
<dbReference type="InterPro" id="IPR036615">
    <property type="entry name" value="Mur_ligase_C_dom_sf"/>
</dbReference>
<evidence type="ECO:0000256" key="10">
    <source>
        <dbReference type="ARBA" id="ARBA00023306"/>
    </source>
</evidence>
<dbReference type="Gene3D" id="3.40.1390.10">
    <property type="entry name" value="MurE/MurF, N-terminal domain"/>
    <property type="match status" value="1"/>
</dbReference>
<dbReference type="STRING" id="1120989.SAMN02745227_00263"/>
<dbReference type="SUPFAM" id="SSF53244">
    <property type="entry name" value="MurD-like peptide ligases, peptide-binding domain"/>
    <property type="match status" value="1"/>
</dbReference>
<keyword evidence="11 19" id="KW-0961">Cell wall biogenesis/degradation</keyword>
<dbReference type="SUPFAM" id="SSF53623">
    <property type="entry name" value="MurD-like peptide ligases, catalytic domain"/>
    <property type="match status" value="1"/>
</dbReference>
<dbReference type="Gene3D" id="3.90.190.20">
    <property type="entry name" value="Mur ligase, C-terminal domain"/>
    <property type="match status" value="1"/>
</dbReference>
<keyword evidence="4 19" id="KW-0436">Ligase</keyword>
<organism evidence="24 25">
    <name type="scientific">Anaerobranca californiensis DSM 14826</name>
    <dbReference type="NCBI Taxonomy" id="1120989"/>
    <lineage>
        <taxon>Bacteria</taxon>
        <taxon>Bacillati</taxon>
        <taxon>Bacillota</taxon>
        <taxon>Clostridia</taxon>
        <taxon>Eubacteriales</taxon>
        <taxon>Proteinivoracaceae</taxon>
        <taxon>Anaerobranca</taxon>
    </lineage>
</organism>
<keyword evidence="19" id="KW-0460">Magnesium</keyword>
<dbReference type="FunFam" id="3.90.190.20:FF:000006">
    <property type="entry name" value="UDP-N-acetylmuramoyl-L-alanyl-D-glutamate--2,6-diaminopimelate ligase"/>
    <property type="match status" value="1"/>
</dbReference>
<feature type="binding site" evidence="19">
    <location>
        <position position="29"/>
    </location>
    <ligand>
        <name>UDP-N-acetyl-alpha-D-muramoyl-L-alanyl-D-glutamate</name>
        <dbReference type="ChEBI" id="CHEBI:83900"/>
    </ligand>
</feature>
<dbReference type="RefSeq" id="WP_072905577.1">
    <property type="nucleotide sequence ID" value="NZ_FRAI01000005.1"/>
</dbReference>
<dbReference type="InterPro" id="IPR018109">
    <property type="entry name" value="Folylpolyglutamate_synth_CS"/>
</dbReference>
<evidence type="ECO:0000256" key="15">
    <source>
        <dbReference type="ARBA" id="ARBA00072883"/>
    </source>
</evidence>
<evidence type="ECO:0000256" key="6">
    <source>
        <dbReference type="ARBA" id="ARBA00022741"/>
    </source>
</evidence>
<dbReference type="Pfam" id="PF02875">
    <property type="entry name" value="Mur_ligase_C"/>
    <property type="match status" value="1"/>
</dbReference>
<name>A0A1M6KVD1_9FIRM</name>
<protein>
    <recommendedName>
        <fullName evidence="15 19">UDP-N-acetylmuramoyl-L-alanyl-D-glutamate--2,6-diaminopimelate ligase</fullName>
        <ecNumber evidence="14 19">6.3.2.13</ecNumber>
    </recommendedName>
    <alternativeName>
        <fullName evidence="16 19">Meso-A2pm-adding enzyme</fullName>
    </alternativeName>
    <alternativeName>
        <fullName evidence="17 19">Meso-diaminopimelate-adding enzyme</fullName>
    </alternativeName>
    <alternativeName>
        <fullName evidence="18 19">UDP-MurNAc-L-Ala-D-Glu:meso-diaminopimelate ligase</fullName>
    </alternativeName>
    <alternativeName>
        <fullName evidence="19">UDP-MurNAc-tripeptide synthetase</fullName>
    </alternativeName>
    <alternativeName>
        <fullName evidence="19">UDP-N-acetylmuramyl-tripeptide synthetase</fullName>
    </alternativeName>
</protein>
<feature type="domain" description="Mur ligase central" evidence="23">
    <location>
        <begin position="111"/>
        <end position="319"/>
    </location>
</feature>
<dbReference type="Pfam" id="PF01225">
    <property type="entry name" value="Mur_ligase"/>
    <property type="match status" value="1"/>
</dbReference>
<feature type="binding site" evidence="19">
    <location>
        <position position="468"/>
    </location>
    <ligand>
        <name>meso-2,6-diaminopimelate</name>
        <dbReference type="ChEBI" id="CHEBI:57791"/>
    </ligand>
</feature>
<feature type="short sequence motif" description="Meso-diaminopimelate recognition motif" evidence="19">
    <location>
        <begin position="414"/>
        <end position="417"/>
    </location>
</feature>
<evidence type="ECO:0000256" key="4">
    <source>
        <dbReference type="ARBA" id="ARBA00022598"/>
    </source>
</evidence>
<dbReference type="NCBIfam" id="NF001126">
    <property type="entry name" value="PRK00139.1-4"/>
    <property type="match status" value="1"/>
</dbReference>
<evidence type="ECO:0000256" key="5">
    <source>
        <dbReference type="ARBA" id="ARBA00022618"/>
    </source>
</evidence>
<comment type="similarity">
    <text evidence="2 19">Belongs to the MurCDEF family. MurE subfamily.</text>
</comment>
<evidence type="ECO:0000256" key="14">
    <source>
        <dbReference type="ARBA" id="ARBA00066633"/>
    </source>
</evidence>
<evidence type="ECO:0000256" key="17">
    <source>
        <dbReference type="ARBA" id="ARBA00076158"/>
    </source>
</evidence>
<dbReference type="GO" id="GO:0008765">
    <property type="term" value="F:UDP-N-acetylmuramoylalanyl-D-glutamate-2,6-diaminopimelate ligase activity"/>
    <property type="evidence" value="ECO:0007669"/>
    <property type="project" value="UniProtKB-UniRule"/>
</dbReference>